<evidence type="ECO:0000313" key="1">
    <source>
        <dbReference type="EMBL" id="DAE20672.1"/>
    </source>
</evidence>
<reference evidence="1" key="1">
    <citation type="journal article" date="2021" name="Proc. Natl. Acad. Sci. U.S.A.">
        <title>A Catalog of Tens of Thousands of Viruses from Human Metagenomes Reveals Hidden Associations with Chronic Diseases.</title>
        <authorList>
            <person name="Tisza M.J."/>
            <person name="Buck C.B."/>
        </authorList>
    </citation>
    <scope>NUCLEOTIDE SEQUENCE</scope>
    <source>
        <strain evidence="1">CtUir1</strain>
    </source>
</reference>
<accession>A0A8S5QNN1</accession>
<organism evidence="1">
    <name type="scientific">Siphoviridae sp. ctUir1</name>
    <dbReference type="NCBI Taxonomy" id="2826353"/>
    <lineage>
        <taxon>Viruses</taxon>
        <taxon>Duplodnaviria</taxon>
        <taxon>Heunggongvirae</taxon>
        <taxon>Uroviricota</taxon>
        <taxon>Caudoviricetes</taxon>
    </lineage>
</organism>
<name>A0A8S5QNN1_9CAUD</name>
<sequence length="32" mass="3527">MLIVSFFVGQFAHVAVAKLMAFRPHSIPPDLS</sequence>
<protein>
    <submittedName>
        <fullName evidence="1">Uncharacterized protein</fullName>
    </submittedName>
</protein>
<proteinExistence type="predicted"/>
<dbReference type="EMBL" id="BK015699">
    <property type="protein sequence ID" value="DAE20672.1"/>
    <property type="molecule type" value="Genomic_DNA"/>
</dbReference>